<proteinExistence type="predicted"/>
<protein>
    <submittedName>
        <fullName evidence="1">Uncharacterized protein</fullName>
    </submittedName>
</protein>
<dbReference type="AlphaFoldDB" id="A0A840E0B9"/>
<organism evidence="1 2">
    <name type="scientific">Anoxybacteroides voinovskiense</name>
    <dbReference type="NCBI Taxonomy" id="230470"/>
    <lineage>
        <taxon>Bacteria</taxon>
        <taxon>Bacillati</taxon>
        <taxon>Bacillota</taxon>
        <taxon>Bacilli</taxon>
        <taxon>Bacillales</taxon>
        <taxon>Anoxybacillaceae</taxon>
        <taxon>Anoxybacteroides</taxon>
    </lineage>
</organism>
<keyword evidence="2" id="KW-1185">Reference proteome</keyword>
<dbReference type="Proteomes" id="UP000559598">
    <property type="component" value="Unassembled WGS sequence"/>
</dbReference>
<comment type="caution">
    <text evidence="1">The sequence shown here is derived from an EMBL/GenBank/DDBJ whole genome shotgun (WGS) entry which is preliminary data.</text>
</comment>
<evidence type="ECO:0000313" key="2">
    <source>
        <dbReference type="Proteomes" id="UP000559598"/>
    </source>
</evidence>
<name>A0A840E0B9_9BACL</name>
<sequence length="30" mass="3341">MKRVASCFPVVAVCCEKSATKEKKREAGKR</sequence>
<evidence type="ECO:0000313" key="1">
    <source>
        <dbReference type="EMBL" id="MBB4075189.1"/>
    </source>
</evidence>
<reference evidence="1 2" key="1">
    <citation type="submission" date="2020-08" db="EMBL/GenBank/DDBJ databases">
        <title>Genomic Encyclopedia of Type Strains, Phase IV (KMG-IV): sequencing the most valuable type-strain genomes for metagenomic binning, comparative biology and taxonomic classification.</title>
        <authorList>
            <person name="Goeker M."/>
        </authorList>
    </citation>
    <scope>NUCLEOTIDE SEQUENCE [LARGE SCALE GENOMIC DNA]</scope>
    <source>
        <strain evidence="1 2">DSM 17075</strain>
    </source>
</reference>
<accession>A0A840E0B9</accession>
<dbReference type="EMBL" id="JACIDE010000026">
    <property type="protein sequence ID" value="MBB4075189.1"/>
    <property type="molecule type" value="Genomic_DNA"/>
</dbReference>
<gene>
    <name evidence="1" type="ORF">GGR02_003006</name>
</gene>